<evidence type="ECO:0000256" key="1">
    <source>
        <dbReference type="SAM" id="MobiDB-lite"/>
    </source>
</evidence>
<evidence type="ECO:0000313" key="3">
    <source>
        <dbReference type="Proteomes" id="UP000241675"/>
    </source>
</evidence>
<dbReference type="Proteomes" id="UP000241675">
    <property type="component" value="Segment"/>
</dbReference>
<organism evidence="2 3">
    <name type="scientific">Stenotrophomonas phage vB_SmaS_DLP_5</name>
    <dbReference type="NCBI Taxonomy" id="2044561"/>
    <lineage>
        <taxon>Viruses</taxon>
        <taxon>Duplodnaviria</taxon>
        <taxon>Heunggongvirae</taxon>
        <taxon>Uroviricota</taxon>
        <taxon>Caudoviricetes</taxon>
        <taxon>Delepquintavirus</taxon>
        <taxon>Delepquintavirus DLP5</taxon>
    </lineage>
</organism>
<reference evidence="3" key="1">
    <citation type="submission" date="2017-10" db="EMBL/GenBank/DDBJ databases">
        <authorList>
            <person name="Peters D.L."/>
        </authorList>
    </citation>
    <scope>NUCLEOTIDE SEQUENCE [LARGE SCALE GENOMIC DNA]</scope>
</reference>
<reference evidence="2 3" key="2">
    <citation type="submission" date="2017-11" db="EMBL/GenBank/DDBJ databases">
        <title>Lysogenic conversion of Stenotrophomonas maltophilia by temperate phage DLP4.</title>
        <authorList>
            <person name="Dennis J."/>
            <person name="Stothard P."/>
        </authorList>
    </citation>
    <scope>NUCLEOTIDE SEQUENCE [LARGE SCALE GENOMIC DNA]</scope>
</reference>
<dbReference type="EMBL" id="MG189906">
    <property type="protein sequence ID" value="ATS92382.1"/>
    <property type="molecule type" value="Genomic_DNA"/>
</dbReference>
<protein>
    <submittedName>
        <fullName evidence="2">Uncharacterized protein</fullName>
    </submittedName>
</protein>
<feature type="region of interest" description="Disordered" evidence="1">
    <location>
        <begin position="72"/>
        <end position="91"/>
    </location>
</feature>
<accession>A0A2D2W2L1</accession>
<keyword evidence="3" id="KW-1185">Reference proteome</keyword>
<gene>
    <name evidence="2" type="ORF">DLP05_092</name>
</gene>
<sequence length="91" mass="9770">MITIFGMSFEPGTFVILCLILGCLAGYLSAKCMRPVVVMVKHCIHTIPKEDVDAYMASPDGKKLVAAILSGEVQPESDQDVNRQGPGGVEM</sequence>
<name>A0A2D2W2L1_9CAUD</name>
<proteinExistence type="predicted"/>
<evidence type="ECO:0000313" key="2">
    <source>
        <dbReference type="EMBL" id="ATS92382.1"/>
    </source>
</evidence>